<dbReference type="RefSeq" id="WP_130157795.1">
    <property type="nucleotide sequence ID" value="NZ_SGIS01000016.1"/>
</dbReference>
<accession>A0A4Q6Y4J2</accession>
<dbReference type="Proteomes" id="UP000292085">
    <property type="component" value="Unassembled WGS sequence"/>
</dbReference>
<dbReference type="InterPro" id="IPR001387">
    <property type="entry name" value="Cro/C1-type_HTH"/>
</dbReference>
<organism evidence="2 3">
    <name type="scientific">Sphingomonas populi</name>
    <dbReference type="NCBI Taxonomy" id="2484750"/>
    <lineage>
        <taxon>Bacteria</taxon>
        <taxon>Pseudomonadati</taxon>
        <taxon>Pseudomonadota</taxon>
        <taxon>Alphaproteobacteria</taxon>
        <taxon>Sphingomonadales</taxon>
        <taxon>Sphingomonadaceae</taxon>
        <taxon>Sphingomonas</taxon>
    </lineage>
</organism>
<dbReference type="GO" id="GO:0003677">
    <property type="term" value="F:DNA binding"/>
    <property type="evidence" value="ECO:0007669"/>
    <property type="project" value="InterPro"/>
</dbReference>
<keyword evidence="3" id="KW-1185">Reference proteome</keyword>
<evidence type="ECO:0000313" key="2">
    <source>
        <dbReference type="EMBL" id="RZF64297.1"/>
    </source>
</evidence>
<dbReference type="SUPFAM" id="SSF47413">
    <property type="entry name" value="lambda repressor-like DNA-binding domains"/>
    <property type="match status" value="1"/>
</dbReference>
<name>A0A4Q6Y4J2_9SPHN</name>
<comment type="caution">
    <text evidence="2">The sequence shown here is derived from an EMBL/GenBank/DDBJ whole genome shotgun (WGS) entry which is preliminary data.</text>
</comment>
<gene>
    <name evidence="2" type="ORF">EWE75_12180</name>
</gene>
<dbReference type="AlphaFoldDB" id="A0A4Q6Y4J2"/>
<protein>
    <submittedName>
        <fullName evidence="2">XRE family transcriptional regulator</fullName>
    </submittedName>
</protein>
<dbReference type="EMBL" id="SGIS01000016">
    <property type="protein sequence ID" value="RZF64297.1"/>
    <property type="molecule type" value="Genomic_DNA"/>
</dbReference>
<dbReference type="PROSITE" id="PS50943">
    <property type="entry name" value="HTH_CROC1"/>
    <property type="match status" value="1"/>
</dbReference>
<dbReference type="CDD" id="cd00093">
    <property type="entry name" value="HTH_XRE"/>
    <property type="match status" value="1"/>
</dbReference>
<feature type="domain" description="HTH cro/C1-type" evidence="1">
    <location>
        <begin position="32"/>
        <end position="85"/>
    </location>
</feature>
<dbReference type="OrthoDB" id="7576703at2"/>
<reference evidence="2 3" key="1">
    <citation type="submission" date="2019-02" db="EMBL/GenBank/DDBJ databases">
        <authorList>
            <person name="Li Y."/>
        </authorList>
    </citation>
    <scope>NUCLEOTIDE SEQUENCE [LARGE SCALE GENOMIC DNA]</scope>
    <source>
        <strain evidence="2 3">3-7</strain>
    </source>
</reference>
<evidence type="ECO:0000259" key="1">
    <source>
        <dbReference type="PROSITE" id="PS50943"/>
    </source>
</evidence>
<dbReference type="InterPro" id="IPR010982">
    <property type="entry name" value="Lambda_DNA-bd_dom_sf"/>
</dbReference>
<dbReference type="Pfam" id="PF01381">
    <property type="entry name" value="HTH_3"/>
    <property type="match status" value="1"/>
</dbReference>
<evidence type="ECO:0000313" key="3">
    <source>
        <dbReference type="Proteomes" id="UP000292085"/>
    </source>
</evidence>
<proteinExistence type="predicted"/>
<dbReference type="SMART" id="SM00530">
    <property type="entry name" value="HTH_XRE"/>
    <property type="match status" value="1"/>
</dbReference>
<dbReference type="Gene3D" id="1.10.260.40">
    <property type="entry name" value="lambda repressor-like DNA-binding domains"/>
    <property type="match status" value="1"/>
</dbReference>
<sequence length="134" mass="14619">MCRFVVTRTVNVEDVVSRQEKNTDLVDFGTRLRAVRKAKGLTQAEFAALGGVVTNSQNRYEAGGTSPTFHYLSALANAGVDVRYLLTAERSAESLDDSSKRLLEACLELPEPVREAIVDHAHSLSRALATKINA</sequence>